<gene>
    <name evidence="6" type="ORF">A3B37_02700</name>
</gene>
<comment type="caution">
    <text evidence="6">The sequence shown here is derived from an EMBL/GenBank/DDBJ whole genome shotgun (WGS) entry which is preliminary data.</text>
</comment>
<accession>A0A1G2LAS9</accession>
<sequence>MGRFGALLTSSFLFLAVLISGCAAIQTGLEYRDLDVQTKVSATVFLPPAPAAQKTLWLDVRNASDKELDLAALGGMFAARGYRIVQDPAQANYLLQVNVLYVGRDDRSAIRQASLYGGWGGPIAGTAVGGLIGSGPGSPRAFGVGVIAGGLVGGAAELIAGSLVKKVTYAMVTDVQISERSATPVSQTQSAQVPQGTATTVTQSVGEVSGWRLYRTRIVSSATQVNLEFDAARAELTRGLLRSLANAL</sequence>
<evidence type="ECO:0000313" key="7">
    <source>
        <dbReference type="Proteomes" id="UP000176705"/>
    </source>
</evidence>
<evidence type="ECO:0000256" key="1">
    <source>
        <dbReference type="ARBA" id="ARBA00004459"/>
    </source>
</evidence>
<organism evidence="6 7">
    <name type="scientific">Candidatus Sungbacteria bacterium RIFCSPLOWO2_01_FULL_59_16</name>
    <dbReference type="NCBI Taxonomy" id="1802280"/>
    <lineage>
        <taxon>Bacteria</taxon>
        <taxon>Candidatus Sungiibacteriota</taxon>
    </lineage>
</organism>
<dbReference type="AlphaFoldDB" id="A0A1G2LAS9"/>
<dbReference type="Proteomes" id="UP000176705">
    <property type="component" value="Unassembled WGS sequence"/>
</dbReference>
<dbReference type="PROSITE" id="PS51257">
    <property type="entry name" value="PROKAR_LIPOPROTEIN"/>
    <property type="match status" value="1"/>
</dbReference>
<evidence type="ECO:0000313" key="6">
    <source>
        <dbReference type="EMBL" id="OHA08736.1"/>
    </source>
</evidence>
<dbReference type="EMBL" id="MHQS01000011">
    <property type="protein sequence ID" value="OHA08736.1"/>
    <property type="molecule type" value="Genomic_DNA"/>
</dbReference>
<evidence type="ECO:0008006" key="8">
    <source>
        <dbReference type="Google" id="ProtNLM"/>
    </source>
</evidence>
<dbReference type="GO" id="GO:0009279">
    <property type="term" value="C:cell outer membrane"/>
    <property type="evidence" value="ECO:0007669"/>
    <property type="project" value="UniProtKB-SubCell"/>
</dbReference>
<protein>
    <recommendedName>
        <fullName evidence="8">Conjugal transfer protein TraT</fullName>
    </recommendedName>
</protein>
<proteinExistence type="predicted"/>
<evidence type="ECO:0000256" key="4">
    <source>
        <dbReference type="ARBA" id="ARBA00023139"/>
    </source>
</evidence>
<dbReference type="STRING" id="1802280.A3B37_02700"/>
<evidence type="ECO:0000256" key="5">
    <source>
        <dbReference type="ARBA" id="ARBA00023288"/>
    </source>
</evidence>
<keyword evidence="5" id="KW-0449">Lipoprotein</keyword>
<comment type="subcellular location">
    <subcellularLocation>
        <location evidence="1">Cell outer membrane</location>
        <topology evidence="1">Lipid-anchor</topology>
    </subcellularLocation>
</comment>
<dbReference type="InterPro" id="IPR008874">
    <property type="entry name" value="TraT_complement-R"/>
</dbReference>
<keyword evidence="2" id="KW-0732">Signal</keyword>
<dbReference type="Pfam" id="PF05818">
    <property type="entry name" value="TraT"/>
    <property type="match status" value="1"/>
</dbReference>
<keyword evidence="3" id="KW-0472">Membrane</keyword>
<keyword evidence="4" id="KW-0564">Palmitate</keyword>
<evidence type="ECO:0000256" key="3">
    <source>
        <dbReference type="ARBA" id="ARBA00023136"/>
    </source>
</evidence>
<reference evidence="6 7" key="1">
    <citation type="journal article" date="2016" name="Nat. Commun.">
        <title>Thousands of microbial genomes shed light on interconnected biogeochemical processes in an aquifer system.</title>
        <authorList>
            <person name="Anantharaman K."/>
            <person name="Brown C.T."/>
            <person name="Hug L.A."/>
            <person name="Sharon I."/>
            <person name="Castelle C.J."/>
            <person name="Probst A.J."/>
            <person name="Thomas B.C."/>
            <person name="Singh A."/>
            <person name="Wilkins M.J."/>
            <person name="Karaoz U."/>
            <person name="Brodie E.L."/>
            <person name="Williams K.H."/>
            <person name="Hubbard S.S."/>
            <person name="Banfield J.F."/>
        </authorList>
    </citation>
    <scope>NUCLEOTIDE SEQUENCE [LARGE SCALE GENOMIC DNA]</scope>
</reference>
<evidence type="ECO:0000256" key="2">
    <source>
        <dbReference type="ARBA" id="ARBA00022729"/>
    </source>
</evidence>
<name>A0A1G2LAS9_9BACT</name>
<dbReference type="PIRSF" id="PIRSF002859">
    <property type="entry name" value="Lipo_traT"/>
    <property type="match status" value="1"/>
</dbReference>